<sequence length="611" mass="66941">MCGEPVAPRRLCRRRAGVQNVGVTAAPHEPFRVVFVCTGNICRSPMADVVFRWLAEAAGLGDRVVSRSAGTGGLARRRARRRAHARGPSAPRSRAHPARLGSLRGRCRQGRAPALLRPVRRSAGRARSVLCRSRNVRRGARYDRERKPLAVPAARTGDPPRAPLLSVTGRQFVPALPPQPLSPLDGRYRAQVADLADHLSEAGLNRARVEVEVEWLIALTDRSLFGTSPLSADDKTRLRALYEEFGADEIAWLADKEAVTRHDVKAVEYLVRDRLERLGLSAIAELTHFACTSEDINSASYALTVRRAVLEVWLPRLRAVTDSIRSLADRHRDAAMLARTHGQPATPTTMAKSSPCSPGVSRGAEPDVDWPELSRSFIEGLGIGFNPLTTQIESHDWQVELYDRIRHAGGILHNLATDVWTYISLGYFSQIPVAGATGSSTMPHKINPIRFENAEANLEISGGLLSTLAATLVTSRLQRDLTDSTTQRNIGVALGHSLLALDNLQRGLGEISLAEDVLLADLDANWEVLAEAIQTVVRAEIAAAARRSRSVRAAEGAHPRPPRGRRGAGRVRRRARHRGCRQAASARPHPPRPTSAWRRAWSTWPEPGRPG</sequence>
<feature type="region of interest" description="Disordered" evidence="4">
    <location>
        <begin position="66"/>
        <end position="104"/>
    </location>
</feature>
<comment type="pathway">
    <text evidence="1">Purine metabolism; IMP biosynthesis via de novo pathway; 5-amino-1-(5-phospho-D-ribosyl)imidazole-4-carboxamide from 5-amino-1-(5-phospho-D-ribosyl)imidazole-4-carboxylate: step 2/2.</text>
</comment>
<keyword evidence="3" id="KW-0658">Purine biosynthesis</keyword>
<dbReference type="PRINTS" id="PR00149">
    <property type="entry name" value="FUMRATELYASE"/>
</dbReference>
<gene>
    <name evidence="8" type="ORF">LUZ63_021701</name>
</gene>
<dbReference type="InterPro" id="IPR024083">
    <property type="entry name" value="Fumarase/histidase_N"/>
</dbReference>
<feature type="compositionally biased region" description="Basic residues" evidence="4">
    <location>
        <begin position="560"/>
        <end position="580"/>
    </location>
</feature>
<dbReference type="Pfam" id="PF01451">
    <property type="entry name" value="LMWPc"/>
    <property type="match status" value="1"/>
</dbReference>
<dbReference type="InterPro" id="IPR013539">
    <property type="entry name" value="PurB_C"/>
</dbReference>
<evidence type="ECO:0000256" key="1">
    <source>
        <dbReference type="ARBA" id="ARBA00004706"/>
    </source>
</evidence>
<proteinExistence type="predicted"/>
<feature type="domain" description="Adenylosuccinate lyase PurB C-terminal" evidence="7">
    <location>
        <begin position="475"/>
        <end position="541"/>
    </location>
</feature>
<dbReference type="PANTHER" id="PTHR43411:SF1">
    <property type="entry name" value="ADENYLOSUCCINATE LYASE"/>
    <property type="match status" value="1"/>
</dbReference>
<dbReference type="InterPro" id="IPR047136">
    <property type="entry name" value="PurB_bact"/>
</dbReference>
<protein>
    <recommendedName>
        <fullName evidence="10">Adenylosuccinate lyase</fullName>
    </recommendedName>
</protein>
<reference evidence="8" key="1">
    <citation type="journal article" date="2022" name="Cell">
        <title>Repeat-based holocentromeres influence genome architecture and karyotype evolution.</title>
        <authorList>
            <person name="Hofstatter P.G."/>
            <person name="Thangavel G."/>
            <person name="Lux T."/>
            <person name="Neumann P."/>
            <person name="Vondrak T."/>
            <person name="Novak P."/>
            <person name="Zhang M."/>
            <person name="Costa L."/>
            <person name="Castellani M."/>
            <person name="Scott A."/>
            <person name="Toegelov H."/>
            <person name="Fuchs J."/>
            <person name="Mata-Sucre Y."/>
            <person name="Dias Y."/>
            <person name="Vanzela A.L.L."/>
            <person name="Huettel B."/>
            <person name="Almeida C.C.S."/>
            <person name="Simkova H."/>
            <person name="Souza G."/>
            <person name="Pedrosa-Harand A."/>
            <person name="Macas J."/>
            <person name="Mayer K.F.X."/>
            <person name="Houben A."/>
            <person name="Marques A."/>
        </authorList>
    </citation>
    <scope>NUCLEOTIDE SEQUENCE</scope>
    <source>
        <strain evidence="8">RhyBre1mFocal</strain>
    </source>
</reference>
<dbReference type="InterPro" id="IPR036196">
    <property type="entry name" value="Ptyr_pPase_sf"/>
</dbReference>
<comment type="caution">
    <text evidence="8">The sequence shown here is derived from an EMBL/GenBank/DDBJ whole genome shotgun (WGS) entry which is preliminary data.</text>
</comment>
<dbReference type="InterPro" id="IPR000362">
    <property type="entry name" value="Fumarate_lyase_fam"/>
</dbReference>
<feature type="domain" description="Phosphotyrosine protein phosphatase I" evidence="6">
    <location>
        <begin position="33"/>
        <end position="83"/>
    </location>
</feature>
<dbReference type="SUPFAM" id="SSF52788">
    <property type="entry name" value="Phosphotyrosine protein phosphatases I"/>
    <property type="match status" value="1"/>
</dbReference>
<feature type="region of interest" description="Disordered" evidence="4">
    <location>
        <begin position="548"/>
        <end position="611"/>
    </location>
</feature>
<dbReference type="InterPro" id="IPR022761">
    <property type="entry name" value="Fumarate_lyase_N"/>
</dbReference>
<evidence type="ECO:0000259" key="5">
    <source>
        <dbReference type="Pfam" id="PF00206"/>
    </source>
</evidence>
<evidence type="ECO:0000256" key="3">
    <source>
        <dbReference type="ARBA" id="ARBA00022755"/>
    </source>
</evidence>
<comment type="pathway">
    <text evidence="2">Purine metabolism; AMP biosynthesis via de novo pathway; AMP from IMP: step 2/2.</text>
</comment>
<evidence type="ECO:0000313" key="9">
    <source>
        <dbReference type="Proteomes" id="UP001151287"/>
    </source>
</evidence>
<dbReference type="Gene3D" id="3.40.50.2300">
    <property type="match status" value="1"/>
</dbReference>
<dbReference type="EMBL" id="JAMQYH010000377">
    <property type="protein sequence ID" value="KAJ1683085.1"/>
    <property type="molecule type" value="Genomic_DNA"/>
</dbReference>
<evidence type="ECO:0000256" key="2">
    <source>
        <dbReference type="ARBA" id="ARBA00004734"/>
    </source>
</evidence>
<dbReference type="SUPFAM" id="SSF48557">
    <property type="entry name" value="L-aspartase-like"/>
    <property type="match status" value="1"/>
</dbReference>
<feature type="compositionally biased region" description="Polar residues" evidence="4">
    <location>
        <begin position="343"/>
        <end position="356"/>
    </location>
</feature>
<dbReference type="GO" id="GO:0004018">
    <property type="term" value="F:N6-(1,2-dicarboxyethyl)AMP AMP-lyase (fumarate-forming) activity"/>
    <property type="evidence" value="ECO:0007669"/>
    <property type="project" value="InterPro"/>
</dbReference>
<evidence type="ECO:0008006" key="10">
    <source>
        <dbReference type="Google" id="ProtNLM"/>
    </source>
</evidence>
<dbReference type="Gene3D" id="1.10.275.10">
    <property type="entry name" value="Fumarase/aspartase (N-terminal domain)"/>
    <property type="match status" value="1"/>
</dbReference>
<evidence type="ECO:0000256" key="4">
    <source>
        <dbReference type="SAM" id="MobiDB-lite"/>
    </source>
</evidence>
<feature type="compositionally biased region" description="Basic residues" evidence="4">
    <location>
        <begin position="75"/>
        <end position="85"/>
    </location>
</feature>
<dbReference type="InterPro" id="IPR008948">
    <property type="entry name" value="L-Aspartase-like"/>
</dbReference>
<feature type="domain" description="Fumarate lyase N-terminal" evidence="5">
    <location>
        <begin position="187"/>
        <end position="352"/>
    </location>
</feature>
<keyword evidence="9" id="KW-1185">Reference proteome</keyword>
<evidence type="ECO:0000313" key="8">
    <source>
        <dbReference type="EMBL" id="KAJ1683085.1"/>
    </source>
</evidence>
<feature type="region of interest" description="Disordered" evidence="4">
    <location>
        <begin position="342"/>
        <end position="366"/>
    </location>
</feature>
<dbReference type="PROSITE" id="PS00163">
    <property type="entry name" value="FUMARATE_LYASES"/>
    <property type="match status" value="1"/>
</dbReference>
<organism evidence="8 9">
    <name type="scientific">Rhynchospora breviuscula</name>
    <dbReference type="NCBI Taxonomy" id="2022672"/>
    <lineage>
        <taxon>Eukaryota</taxon>
        <taxon>Viridiplantae</taxon>
        <taxon>Streptophyta</taxon>
        <taxon>Embryophyta</taxon>
        <taxon>Tracheophyta</taxon>
        <taxon>Spermatophyta</taxon>
        <taxon>Magnoliopsida</taxon>
        <taxon>Liliopsida</taxon>
        <taxon>Poales</taxon>
        <taxon>Cyperaceae</taxon>
        <taxon>Cyperoideae</taxon>
        <taxon>Rhynchosporeae</taxon>
        <taxon>Rhynchospora</taxon>
    </lineage>
</organism>
<evidence type="ECO:0000259" key="7">
    <source>
        <dbReference type="Pfam" id="PF08328"/>
    </source>
</evidence>
<dbReference type="Proteomes" id="UP001151287">
    <property type="component" value="Unassembled WGS sequence"/>
</dbReference>
<dbReference type="InterPro" id="IPR023485">
    <property type="entry name" value="Ptyr_pPase"/>
</dbReference>
<name>A0A9Q0BYF7_9POAL</name>
<evidence type="ECO:0000259" key="6">
    <source>
        <dbReference type="Pfam" id="PF01451"/>
    </source>
</evidence>
<feature type="domain" description="Fumarate lyase N-terminal" evidence="5">
    <location>
        <begin position="369"/>
        <end position="454"/>
    </location>
</feature>
<dbReference type="PANTHER" id="PTHR43411">
    <property type="entry name" value="ADENYLOSUCCINATE LYASE"/>
    <property type="match status" value="1"/>
</dbReference>
<dbReference type="Pfam" id="PF00206">
    <property type="entry name" value="Lyase_1"/>
    <property type="match status" value="2"/>
</dbReference>
<dbReference type="Gene3D" id="1.20.200.10">
    <property type="entry name" value="Fumarase/aspartase (Central domain)"/>
    <property type="match status" value="2"/>
</dbReference>
<dbReference type="InterPro" id="IPR020557">
    <property type="entry name" value="Fumarate_lyase_CS"/>
</dbReference>
<dbReference type="AlphaFoldDB" id="A0A9Q0BYF7"/>
<dbReference type="Pfam" id="PF08328">
    <property type="entry name" value="ASL_C"/>
    <property type="match status" value="1"/>
</dbReference>
<dbReference type="GO" id="GO:0006188">
    <property type="term" value="P:IMP biosynthetic process"/>
    <property type="evidence" value="ECO:0007669"/>
    <property type="project" value="InterPro"/>
</dbReference>
<dbReference type="OrthoDB" id="3388at2759"/>
<accession>A0A9Q0BYF7</accession>